<dbReference type="InterPro" id="IPR007721">
    <property type="entry name" value="RbsD_FucU"/>
</dbReference>
<protein>
    <recommendedName>
        <fullName evidence="3">L-fucose mutarotase</fullName>
        <ecNumber evidence="3">5.1.3.29</ecNumber>
    </recommendedName>
</protein>
<dbReference type="GO" id="GO:0006004">
    <property type="term" value="P:fucose metabolic process"/>
    <property type="evidence" value="ECO:0007669"/>
    <property type="project" value="TreeGrafter"/>
</dbReference>
<dbReference type="AlphaFoldDB" id="G1SDC8"/>
<dbReference type="EMBL" id="AAGW02076401">
    <property type="status" value="NOT_ANNOTATED_CDS"/>
    <property type="molecule type" value="Genomic_DNA"/>
</dbReference>
<feature type="region of interest" description="Disordered" evidence="4">
    <location>
        <begin position="167"/>
        <end position="227"/>
    </location>
</feature>
<name>G1SDC8_RABIT</name>
<dbReference type="GO" id="GO:0042806">
    <property type="term" value="F:fucose binding"/>
    <property type="evidence" value="ECO:0007669"/>
    <property type="project" value="TreeGrafter"/>
</dbReference>
<keyword evidence="1" id="KW-0413">Isomerase</keyword>
<dbReference type="HOGENOM" id="CLU_120075_1_0_1"/>
<dbReference type="GO" id="GO:0036373">
    <property type="term" value="F:L-fucose mutarotase activity"/>
    <property type="evidence" value="ECO:0007669"/>
    <property type="project" value="UniProtKB-EC"/>
</dbReference>
<dbReference type="PANTHER" id="PTHR31690:SF4">
    <property type="entry name" value="FUCOSE MUTAROTASE"/>
    <property type="match status" value="1"/>
</dbReference>
<accession>G1SDC8</accession>
<dbReference type="InterPro" id="IPR023750">
    <property type="entry name" value="RbsD-like_sf"/>
</dbReference>
<dbReference type="Pfam" id="PF05025">
    <property type="entry name" value="RbsD_FucU"/>
    <property type="match status" value="1"/>
</dbReference>
<dbReference type="Bgee" id="ENSOCUG00000000470">
    <property type="expression patterns" value="Expressed in heart and 17 other cell types or tissues"/>
</dbReference>
<dbReference type="Gene3D" id="3.40.1650.10">
    <property type="entry name" value="RbsD-like domain"/>
    <property type="match status" value="1"/>
</dbReference>
<evidence type="ECO:0000313" key="6">
    <source>
        <dbReference type="Proteomes" id="UP000001811"/>
    </source>
</evidence>
<keyword evidence="6" id="KW-1185">Reference proteome</keyword>
<dbReference type="SUPFAM" id="SSF102546">
    <property type="entry name" value="RbsD-like"/>
    <property type="match status" value="1"/>
</dbReference>
<dbReference type="Ensembl" id="ENSOCUT00000000470.3">
    <property type="protein sequence ID" value="ENSOCUP00000000409.3"/>
    <property type="gene ID" value="ENSOCUG00000000470.3"/>
</dbReference>
<dbReference type="PANTHER" id="PTHR31690">
    <property type="entry name" value="FUCOSE MUTAROTASE"/>
    <property type="match status" value="1"/>
</dbReference>
<reference evidence="5 6" key="1">
    <citation type="journal article" date="2011" name="Nature">
        <title>A high-resolution map of human evolutionary constraint using 29 mammals.</title>
        <authorList>
            <person name="Lindblad-Toh K."/>
            <person name="Garber M."/>
            <person name="Zuk O."/>
            <person name="Lin M.F."/>
            <person name="Parker B.J."/>
            <person name="Washietl S."/>
            <person name="Kheradpour P."/>
            <person name="Ernst J."/>
            <person name="Jordan G."/>
            <person name="Mauceli E."/>
            <person name="Ward L.D."/>
            <person name="Lowe C.B."/>
            <person name="Holloway A.K."/>
            <person name="Clamp M."/>
            <person name="Gnerre S."/>
            <person name="Alfoldi J."/>
            <person name="Beal K."/>
            <person name="Chang J."/>
            <person name="Clawson H."/>
            <person name="Cuff J."/>
            <person name="Di Palma F."/>
            <person name="Fitzgerald S."/>
            <person name="Flicek P."/>
            <person name="Guttman M."/>
            <person name="Hubisz M.J."/>
            <person name="Jaffe D.B."/>
            <person name="Jungreis I."/>
            <person name="Kent W.J."/>
            <person name="Kostka D."/>
            <person name="Lara M."/>
            <person name="Martins A.L."/>
            <person name="Massingham T."/>
            <person name="Moltke I."/>
            <person name="Raney B.J."/>
            <person name="Rasmussen M.D."/>
            <person name="Robinson J."/>
            <person name="Stark A."/>
            <person name="Vilella A.J."/>
            <person name="Wen J."/>
            <person name="Xie X."/>
            <person name="Zody M.C."/>
            <person name="Baldwin J."/>
            <person name="Bloom T."/>
            <person name="Chin C.W."/>
            <person name="Heiman D."/>
            <person name="Nicol R."/>
            <person name="Nusbaum C."/>
            <person name="Young S."/>
            <person name="Wilkinson J."/>
            <person name="Worley K.C."/>
            <person name="Kovar C.L."/>
            <person name="Muzny D.M."/>
            <person name="Gibbs R.A."/>
            <person name="Cree A."/>
            <person name="Dihn H.H."/>
            <person name="Fowler G."/>
            <person name="Jhangiani S."/>
            <person name="Joshi V."/>
            <person name="Lee S."/>
            <person name="Lewis L.R."/>
            <person name="Nazareth L.V."/>
            <person name="Okwuonu G."/>
            <person name="Santibanez J."/>
            <person name="Warren W.C."/>
            <person name="Mardis E.R."/>
            <person name="Weinstock G.M."/>
            <person name="Wilson R.K."/>
            <person name="Delehaunty K."/>
            <person name="Dooling D."/>
            <person name="Fronik C."/>
            <person name="Fulton L."/>
            <person name="Fulton B."/>
            <person name="Graves T."/>
            <person name="Minx P."/>
            <person name="Sodergren E."/>
            <person name="Birney E."/>
            <person name="Margulies E.H."/>
            <person name="Herrero J."/>
            <person name="Green E.D."/>
            <person name="Haussler D."/>
            <person name="Siepel A."/>
            <person name="Goldman N."/>
            <person name="Pollard K.S."/>
            <person name="Pedersen J.S."/>
            <person name="Lander E.S."/>
            <person name="Kellis M."/>
        </authorList>
    </citation>
    <scope>NUCLEOTIDE SEQUENCE [LARGE SCALE GENOMIC DNA]</scope>
    <source>
        <strain evidence="5 6">Thorbecke inbred</strain>
    </source>
</reference>
<evidence type="ECO:0000256" key="2">
    <source>
        <dbReference type="ARBA" id="ARBA00036324"/>
    </source>
</evidence>
<dbReference type="eggNOG" id="ENOG502RZR7">
    <property type="taxonomic scope" value="Eukaryota"/>
</dbReference>
<evidence type="ECO:0000256" key="3">
    <source>
        <dbReference type="ARBA" id="ARBA00038859"/>
    </source>
</evidence>
<reference evidence="5" key="3">
    <citation type="submission" date="2025-09" db="UniProtKB">
        <authorList>
            <consortium name="Ensembl"/>
        </authorList>
    </citation>
    <scope>IDENTIFICATION</scope>
    <source>
        <strain evidence="5">Thorbecke</strain>
    </source>
</reference>
<dbReference type="EC" id="5.1.3.29" evidence="3"/>
<evidence type="ECO:0000256" key="1">
    <source>
        <dbReference type="ARBA" id="ARBA00023235"/>
    </source>
</evidence>
<dbReference type="GeneTree" id="ENSGT00390000001197"/>
<reference evidence="5" key="2">
    <citation type="submission" date="2025-08" db="UniProtKB">
        <authorList>
            <consortium name="Ensembl"/>
        </authorList>
    </citation>
    <scope>IDENTIFICATION</scope>
    <source>
        <strain evidence="5">Thorbecke</strain>
    </source>
</reference>
<dbReference type="Proteomes" id="UP000001811">
    <property type="component" value="Chromosome 18"/>
</dbReference>
<evidence type="ECO:0000256" key="4">
    <source>
        <dbReference type="SAM" id="MobiDB-lite"/>
    </source>
</evidence>
<dbReference type="EMBL" id="AAGW02076400">
    <property type="status" value="NOT_ANNOTATED_CDS"/>
    <property type="molecule type" value="Genomic_DNA"/>
</dbReference>
<feature type="compositionally biased region" description="Low complexity" evidence="4">
    <location>
        <begin position="198"/>
        <end position="215"/>
    </location>
</feature>
<evidence type="ECO:0000313" key="5">
    <source>
        <dbReference type="Ensembl" id="ENSOCUP00000000409.3"/>
    </source>
</evidence>
<dbReference type="InterPro" id="IPR050443">
    <property type="entry name" value="RbsD/FucU_mutarotase"/>
</dbReference>
<sequence>IRPCAKTRAHSIIPTNGRVRPADKEAALTAGAGAGGVLGAGGAPARLSPPVLDAPPSLPHRPCSDQRHRVSAPGSEGVNPIPDPGPRCSFRPPNPAPGELRGSEVNIRSGLERGGRHSRRTPGGPGCAPALARPGGSRGGALRRLRRQHLGLGPGVAREAWKLWVRGAEDPGPGPSCPSGPAPRSRRPRLPEPPPTSGPATPATASGPATPSPAGRGHGGAQGRPALLSPSCCTPWRGWGTGTRSAAVMELEPSDMERGLQTPVWQDYESILSRAGCTKALAKIERFEFYERARKAFAVVATGETALYGNLILKKGVLALDSLS</sequence>
<proteinExistence type="predicted"/>
<organism evidence="5 6">
    <name type="scientific">Oryctolagus cuniculus</name>
    <name type="common">Rabbit</name>
    <dbReference type="NCBI Taxonomy" id="9986"/>
    <lineage>
        <taxon>Eukaryota</taxon>
        <taxon>Metazoa</taxon>
        <taxon>Chordata</taxon>
        <taxon>Craniata</taxon>
        <taxon>Vertebrata</taxon>
        <taxon>Euteleostomi</taxon>
        <taxon>Mammalia</taxon>
        <taxon>Eutheria</taxon>
        <taxon>Euarchontoglires</taxon>
        <taxon>Glires</taxon>
        <taxon>Lagomorpha</taxon>
        <taxon>Leporidae</taxon>
        <taxon>Oryctolagus</taxon>
    </lineage>
</organism>
<feature type="compositionally biased region" description="Pro residues" evidence="4">
    <location>
        <begin position="172"/>
        <end position="181"/>
    </location>
</feature>
<comment type="catalytic activity">
    <reaction evidence="2">
        <text>alpha-L-fucose = beta-L-fucose</text>
        <dbReference type="Rhea" id="RHEA:25580"/>
        <dbReference type="ChEBI" id="CHEBI:42548"/>
        <dbReference type="ChEBI" id="CHEBI:42589"/>
        <dbReference type="EC" id="5.1.3.29"/>
    </reaction>
</comment>
<feature type="region of interest" description="Disordered" evidence="4">
    <location>
        <begin position="59"/>
        <end position="140"/>
    </location>
</feature>